<evidence type="ECO:0000313" key="3">
    <source>
        <dbReference type="EnsemblPlants" id="PGSC0003DMT400091240"/>
    </source>
</evidence>
<dbReference type="Proteomes" id="UP000011115">
    <property type="component" value="Unassembled WGS sequence"/>
</dbReference>
<protein>
    <recommendedName>
        <fullName evidence="2">Putative plant transposon protein domain-containing protein</fullName>
    </recommendedName>
</protein>
<name>M1DM57_SOLTU</name>
<dbReference type="InParanoid" id="M1DM57"/>
<evidence type="ECO:0000256" key="1">
    <source>
        <dbReference type="SAM" id="MobiDB-lite"/>
    </source>
</evidence>
<keyword evidence="4" id="KW-1185">Reference proteome</keyword>
<dbReference type="PaxDb" id="4113-PGSC0003DMT400091240"/>
<dbReference type="EnsemblPlants" id="PGSC0003DMT400091240">
    <property type="protein sequence ID" value="PGSC0003DMT400091240"/>
    <property type="gene ID" value="PGSC0003DMG400040811"/>
</dbReference>
<accession>M1DM57</accession>
<dbReference type="eggNOG" id="ENOG502R82Y">
    <property type="taxonomic scope" value="Eukaryota"/>
</dbReference>
<dbReference type="InterPro" id="IPR046796">
    <property type="entry name" value="Transposase_32_dom"/>
</dbReference>
<dbReference type="Gramene" id="PGSC0003DMT400091240">
    <property type="protein sequence ID" value="PGSC0003DMT400091240"/>
    <property type="gene ID" value="PGSC0003DMG400040811"/>
</dbReference>
<feature type="region of interest" description="Disordered" evidence="1">
    <location>
        <begin position="164"/>
        <end position="195"/>
    </location>
</feature>
<evidence type="ECO:0000313" key="4">
    <source>
        <dbReference type="Proteomes" id="UP000011115"/>
    </source>
</evidence>
<dbReference type="Pfam" id="PF20167">
    <property type="entry name" value="Transposase_32"/>
    <property type="match status" value="1"/>
</dbReference>
<dbReference type="HOGENOM" id="CLU_087450_0_0_1"/>
<reference evidence="3" key="2">
    <citation type="submission" date="2015-06" db="UniProtKB">
        <authorList>
            <consortium name="EnsemblPlants"/>
        </authorList>
    </citation>
    <scope>IDENTIFICATION</scope>
    <source>
        <strain evidence="3">DM1-3 516 R44</strain>
    </source>
</reference>
<evidence type="ECO:0000259" key="2">
    <source>
        <dbReference type="Pfam" id="PF20167"/>
    </source>
</evidence>
<dbReference type="AlphaFoldDB" id="M1DM57"/>
<reference evidence="4" key="1">
    <citation type="journal article" date="2011" name="Nature">
        <title>Genome sequence and analysis of the tuber crop potato.</title>
        <authorList>
            <consortium name="The Potato Genome Sequencing Consortium"/>
        </authorList>
    </citation>
    <scope>NUCLEOTIDE SEQUENCE [LARGE SCALE GENOMIC DNA]</scope>
    <source>
        <strain evidence="4">cv. DM1-3 516 R44</strain>
    </source>
</reference>
<feature type="domain" description="Putative plant transposon protein" evidence="2">
    <location>
        <begin position="50"/>
        <end position="146"/>
    </location>
</feature>
<sequence>MPERGNRSKLVSRNVATNPIVMSERGNRSIFMPECGNPIQVPEVPNHEFETKIQEMDLEWLRDTLVEPTCRDQRWLHLVTKRIRPSGNRTDVTFPHALVVACTIQGIQLNVGAQIISEWKMFDRGNKKVFFLPSLSTALCKWAWVPLFDADEVLPMGPPIHPLLVRQGSTSRSKRGRTGRASSSKAAVDSDNEDPLSGAWVEEDLKAIRKKMGSSGADFTPVPPNTALEVEMLHCQLHRARHKGSERDRLMDRIWKTIKAIFSCVTQSRGLQGVPYVE</sequence>
<proteinExistence type="predicted"/>
<organism evidence="3 4">
    <name type="scientific">Solanum tuberosum</name>
    <name type="common">Potato</name>
    <dbReference type="NCBI Taxonomy" id="4113"/>
    <lineage>
        <taxon>Eukaryota</taxon>
        <taxon>Viridiplantae</taxon>
        <taxon>Streptophyta</taxon>
        <taxon>Embryophyta</taxon>
        <taxon>Tracheophyta</taxon>
        <taxon>Spermatophyta</taxon>
        <taxon>Magnoliopsida</taxon>
        <taxon>eudicotyledons</taxon>
        <taxon>Gunneridae</taxon>
        <taxon>Pentapetalae</taxon>
        <taxon>asterids</taxon>
        <taxon>lamiids</taxon>
        <taxon>Solanales</taxon>
        <taxon>Solanaceae</taxon>
        <taxon>Solanoideae</taxon>
        <taxon>Solaneae</taxon>
        <taxon>Solanum</taxon>
    </lineage>
</organism>